<keyword evidence="2" id="KW-1185">Reference proteome</keyword>
<reference evidence="2" key="1">
    <citation type="journal article" date="2022" name="Nat. Commun.">
        <title>Chromosome evolution and the genetic basis of agronomically important traits in greater yam.</title>
        <authorList>
            <person name="Bredeson J.V."/>
            <person name="Lyons J.B."/>
            <person name="Oniyinde I.O."/>
            <person name="Okereke N.R."/>
            <person name="Kolade O."/>
            <person name="Nnabue I."/>
            <person name="Nwadili C.O."/>
            <person name="Hribova E."/>
            <person name="Parker M."/>
            <person name="Nwogha J."/>
            <person name="Shu S."/>
            <person name="Carlson J."/>
            <person name="Kariba R."/>
            <person name="Muthemba S."/>
            <person name="Knop K."/>
            <person name="Barton G.J."/>
            <person name="Sherwood A.V."/>
            <person name="Lopez-Montes A."/>
            <person name="Asiedu R."/>
            <person name="Jamnadass R."/>
            <person name="Muchugi A."/>
            <person name="Goodstein D."/>
            <person name="Egesi C.N."/>
            <person name="Featherston J."/>
            <person name="Asfaw A."/>
            <person name="Simpson G.G."/>
            <person name="Dolezel J."/>
            <person name="Hendre P.S."/>
            <person name="Van Deynze A."/>
            <person name="Kumar P.L."/>
            <person name="Obidiegwu J.E."/>
            <person name="Bhattacharjee R."/>
            <person name="Rokhsar D.S."/>
        </authorList>
    </citation>
    <scope>NUCLEOTIDE SEQUENCE [LARGE SCALE GENOMIC DNA]</scope>
    <source>
        <strain evidence="2">cv. TDa95/00328</strain>
    </source>
</reference>
<protein>
    <submittedName>
        <fullName evidence="1">Regulator of chromosome condensation 1/beta-lactamase-inhibitor protein II</fullName>
    </submittedName>
</protein>
<name>A0ACB7VXR7_DIOAL</name>
<evidence type="ECO:0000313" key="2">
    <source>
        <dbReference type="Proteomes" id="UP000827976"/>
    </source>
</evidence>
<evidence type="ECO:0000313" key="1">
    <source>
        <dbReference type="EMBL" id="KAH7679758.1"/>
    </source>
</evidence>
<dbReference type="EMBL" id="CM037016">
    <property type="protein sequence ID" value="KAH7679758.1"/>
    <property type="molecule type" value="Genomic_DNA"/>
</dbReference>
<sequence length="332" mass="35721">MATSDAVVLAWGSGEDGQLGMGDWEEKDWACSIKALESKNITAVVAGSRNSLAISENGHLYTWGWNQRGTLGHPPETKTESVPSLVKALADVKIVQAAVDGWHCLAVDDQGRAYAWGGNEYGQCGEEPEKKEDGSKALRRDIAIPQRCAPKLSVRQVAAGGTHSVVLTVEGHVWTWGQPWPPGDIKQISTPVRVQGLEQVRLIAVGAFHNLALLEDGVLWAWGNNEYGQLGTGDTQPRSQPIPVQGLSDLTLVDIAAGGWHSTALTEKGEVYAWGRGEHGRLGFGDDKSSKMVPQKVQLLAAEDIVQMSCGGTHSVALTRDGRMFSVSFLYS</sequence>
<gene>
    <name evidence="1" type="ORF">IHE45_06G080200</name>
</gene>
<proteinExistence type="predicted"/>
<comment type="caution">
    <text evidence="1">The sequence shown here is derived from an EMBL/GenBank/DDBJ whole genome shotgun (WGS) entry which is preliminary data.</text>
</comment>
<accession>A0ACB7VXR7</accession>
<dbReference type="Proteomes" id="UP000827976">
    <property type="component" value="Chromosome 6"/>
</dbReference>
<organism evidence="1 2">
    <name type="scientific">Dioscorea alata</name>
    <name type="common">Purple yam</name>
    <dbReference type="NCBI Taxonomy" id="55571"/>
    <lineage>
        <taxon>Eukaryota</taxon>
        <taxon>Viridiplantae</taxon>
        <taxon>Streptophyta</taxon>
        <taxon>Embryophyta</taxon>
        <taxon>Tracheophyta</taxon>
        <taxon>Spermatophyta</taxon>
        <taxon>Magnoliopsida</taxon>
        <taxon>Liliopsida</taxon>
        <taxon>Dioscoreales</taxon>
        <taxon>Dioscoreaceae</taxon>
        <taxon>Dioscorea</taxon>
    </lineage>
</organism>